<keyword evidence="1" id="KW-0472">Membrane</keyword>
<dbReference type="Proteomes" id="UP000016927">
    <property type="component" value="Unassembled WGS sequence"/>
</dbReference>
<reference evidence="2 3" key="1">
    <citation type="journal article" date="2013" name="BMC Genomics">
        <title>Comparative genomics of parasitic silkworm microsporidia reveal an association between genome expansion and host adaptation.</title>
        <authorList>
            <person name="Pan G."/>
            <person name="Xu J."/>
            <person name="Li T."/>
            <person name="Xia Q."/>
            <person name="Liu S.L."/>
            <person name="Zhang G."/>
            <person name="Li S."/>
            <person name="Li C."/>
            <person name="Liu H."/>
            <person name="Yang L."/>
            <person name="Liu T."/>
            <person name="Zhang X."/>
            <person name="Wu Z."/>
            <person name="Fan W."/>
            <person name="Dang X."/>
            <person name="Xiang H."/>
            <person name="Tao M."/>
            <person name="Li Y."/>
            <person name="Hu J."/>
            <person name="Li Z."/>
            <person name="Lin L."/>
            <person name="Luo J."/>
            <person name="Geng L."/>
            <person name="Wang L."/>
            <person name="Long M."/>
            <person name="Wan Y."/>
            <person name="He N."/>
            <person name="Zhang Z."/>
            <person name="Lu C."/>
            <person name="Keeling P.J."/>
            <person name="Wang J."/>
            <person name="Xiang Z."/>
            <person name="Zhou Z."/>
        </authorList>
    </citation>
    <scope>NUCLEOTIDE SEQUENCE [LARGE SCALE GENOMIC DNA]</scope>
    <source>
        <strain evidence="3">CQ1 / CVCC 102059</strain>
    </source>
</reference>
<evidence type="ECO:0000313" key="2">
    <source>
        <dbReference type="EMBL" id="EOB15223.1"/>
    </source>
</evidence>
<dbReference type="EMBL" id="KB908915">
    <property type="protein sequence ID" value="EOB15223.1"/>
    <property type="molecule type" value="Genomic_DNA"/>
</dbReference>
<dbReference type="AlphaFoldDB" id="R0MQQ0"/>
<accession>R0MQQ0</accession>
<proteinExistence type="predicted"/>
<evidence type="ECO:0000256" key="1">
    <source>
        <dbReference type="SAM" id="Phobius"/>
    </source>
</evidence>
<dbReference type="HOGENOM" id="CLU_2386756_0_0_1"/>
<feature type="transmembrane region" description="Helical" evidence="1">
    <location>
        <begin position="46"/>
        <end position="66"/>
    </location>
</feature>
<evidence type="ECO:0000313" key="3">
    <source>
        <dbReference type="Proteomes" id="UP000016927"/>
    </source>
</evidence>
<gene>
    <name evidence="2" type="ORF">NBO_7g0041</name>
</gene>
<keyword evidence="3" id="KW-1185">Reference proteome</keyword>
<keyword evidence="1" id="KW-0812">Transmembrane</keyword>
<keyword evidence="1" id="KW-1133">Transmembrane helix</keyword>
<sequence length="94" mass="11000">MKKSDILNYVKNANIANTKNYYHDSPSALSSDQLNEIVPENENNTIILGSLFSLIGFFMFLLIFSIRRFKAKKEIQRENFWAHHVEDVECFNIN</sequence>
<protein>
    <submittedName>
        <fullName evidence="2">Uncharacterized protein</fullName>
    </submittedName>
</protein>
<name>R0MQQ0_NOSB1</name>
<organism evidence="2 3">
    <name type="scientific">Nosema bombycis (strain CQ1 / CVCC 102059)</name>
    <name type="common">Microsporidian parasite</name>
    <name type="synonym">Pebrine of silkworm</name>
    <dbReference type="NCBI Taxonomy" id="578461"/>
    <lineage>
        <taxon>Eukaryota</taxon>
        <taxon>Fungi</taxon>
        <taxon>Fungi incertae sedis</taxon>
        <taxon>Microsporidia</taxon>
        <taxon>Nosematidae</taxon>
        <taxon>Nosema</taxon>
    </lineage>
</organism>
<dbReference type="VEuPathDB" id="MicrosporidiaDB:NBO_7g0041"/>